<accession>A0A9W8CZ61</accession>
<keyword evidence="1" id="KW-0812">Transmembrane</keyword>
<proteinExistence type="predicted"/>
<organism evidence="2 3">
    <name type="scientific">Coemansia biformis</name>
    <dbReference type="NCBI Taxonomy" id="1286918"/>
    <lineage>
        <taxon>Eukaryota</taxon>
        <taxon>Fungi</taxon>
        <taxon>Fungi incertae sedis</taxon>
        <taxon>Zoopagomycota</taxon>
        <taxon>Kickxellomycotina</taxon>
        <taxon>Kickxellomycetes</taxon>
        <taxon>Kickxellales</taxon>
        <taxon>Kickxellaceae</taxon>
        <taxon>Coemansia</taxon>
    </lineage>
</organism>
<evidence type="ECO:0000313" key="3">
    <source>
        <dbReference type="Proteomes" id="UP001143981"/>
    </source>
</evidence>
<dbReference type="AlphaFoldDB" id="A0A9W8CZ61"/>
<dbReference type="OrthoDB" id="5511748at2759"/>
<keyword evidence="1" id="KW-0472">Membrane</keyword>
<sequence length="66" mass="7197">MSAGKVMFRFGSLAFTREAAPLLGVTGAGCAYGAYVMLSKFQEPGYLRREPRRAYKTAACVGVERM</sequence>
<gene>
    <name evidence="2" type="ORF">LPJ61_001890</name>
</gene>
<dbReference type="PROSITE" id="PS51257">
    <property type="entry name" value="PROKAR_LIPOPROTEIN"/>
    <property type="match status" value="1"/>
</dbReference>
<keyword evidence="1" id="KW-1133">Transmembrane helix</keyword>
<keyword evidence="3" id="KW-1185">Reference proteome</keyword>
<reference evidence="2" key="1">
    <citation type="submission" date="2022-07" db="EMBL/GenBank/DDBJ databases">
        <title>Phylogenomic reconstructions and comparative analyses of Kickxellomycotina fungi.</title>
        <authorList>
            <person name="Reynolds N.K."/>
            <person name="Stajich J.E."/>
            <person name="Barry K."/>
            <person name="Grigoriev I.V."/>
            <person name="Crous P."/>
            <person name="Smith M.E."/>
        </authorList>
    </citation>
    <scope>NUCLEOTIDE SEQUENCE</scope>
    <source>
        <strain evidence="2">BCRC 34381</strain>
    </source>
</reference>
<name>A0A9W8CZ61_9FUNG</name>
<comment type="caution">
    <text evidence="2">The sequence shown here is derived from an EMBL/GenBank/DDBJ whole genome shotgun (WGS) entry which is preliminary data.</text>
</comment>
<dbReference type="EMBL" id="JANBOI010000196">
    <property type="protein sequence ID" value="KAJ1732772.1"/>
    <property type="molecule type" value="Genomic_DNA"/>
</dbReference>
<dbReference type="Proteomes" id="UP001143981">
    <property type="component" value="Unassembled WGS sequence"/>
</dbReference>
<evidence type="ECO:0000313" key="2">
    <source>
        <dbReference type="EMBL" id="KAJ1732772.1"/>
    </source>
</evidence>
<evidence type="ECO:0000256" key="1">
    <source>
        <dbReference type="SAM" id="Phobius"/>
    </source>
</evidence>
<feature type="transmembrane region" description="Helical" evidence="1">
    <location>
        <begin position="20"/>
        <end position="38"/>
    </location>
</feature>
<protein>
    <submittedName>
        <fullName evidence="2">Uncharacterized protein</fullName>
    </submittedName>
</protein>